<protein>
    <submittedName>
        <fullName evidence="3">Transposase OrfB</fullName>
    </submittedName>
</protein>
<dbReference type="Gene3D" id="3.30.420.10">
    <property type="entry name" value="Ribonuclease H-like superfamily/Ribonuclease H"/>
    <property type="match status" value="1"/>
</dbReference>
<dbReference type="GO" id="GO:0015074">
    <property type="term" value="P:DNA integration"/>
    <property type="evidence" value="ECO:0007669"/>
    <property type="project" value="InterPro"/>
</dbReference>
<gene>
    <name evidence="3" type="ORF">AW11_02885</name>
</gene>
<proteinExistence type="predicted"/>
<dbReference type="InterPro" id="IPR050900">
    <property type="entry name" value="Transposase_IS3/IS150/IS904"/>
</dbReference>
<evidence type="ECO:0000256" key="1">
    <source>
        <dbReference type="SAM" id="MobiDB-lite"/>
    </source>
</evidence>
<dbReference type="Pfam" id="PF00665">
    <property type="entry name" value="rve"/>
    <property type="match status" value="1"/>
</dbReference>
<dbReference type="Pfam" id="PF13276">
    <property type="entry name" value="HTH_21"/>
    <property type="match status" value="1"/>
</dbReference>
<dbReference type="InterPro" id="IPR036397">
    <property type="entry name" value="RNaseH_sf"/>
</dbReference>
<dbReference type="PANTHER" id="PTHR46889">
    <property type="entry name" value="TRANSPOSASE INSF FOR INSERTION SEQUENCE IS3B-RELATED"/>
    <property type="match status" value="1"/>
</dbReference>
<evidence type="ECO:0000259" key="2">
    <source>
        <dbReference type="PROSITE" id="PS50994"/>
    </source>
</evidence>
<evidence type="ECO:0000313" key="4">
    <source>
        <dbReference type="Proteomes" id="UP000022141"/>
    </source>
</evidence>
<dbReference type="AlphaFoldDB" id="A0A011QCA6"/>
<dbReference type="PROSITE" id="PS50994">
    <property type="entry name" value="INTEGRASE"/>
    <property type="match status" value="1"/>
</dbReference>
<dbReference type="STRING" id="1454004.AW11_02885"/>
<dbReference type="InterPro" id="IPR025948">
    <property type="entry name" value="HTH-like_dom"/>
</dbReference>
<dbReference type="Proteomes" id="UP000022141">
    <property type="component" value="Unassembled WGS sequence"/>
</dbReference>
<dbReference type="InterPro" id="IPR048020">
    <property type="entry name" value="Transpos_IS3"/>
</dbReference>
<evidence type="ECO:0000313" key="3">
    <source>
        <dbReference type="EMBL" id="EXI86892.1"/>
    </source>
</evidence>
<feature type="domain" description="Integrase catalytic" evidence="2">
    <location>
        <begin position="102"/>
        <end position="262"/>
    </location>
</feature>
<comment type="caution">
    <text evidence="3">The sequence shown here is derived from an EMBL/GenBank/DDBJ whole genome shotgun (WGS) entry which is preliminary data.</text>
</comment>
<sequence length="322" mass="35884">MVQQCALAGVCRATVYAQRRPPMVDANDLVHSRLIDEEYTRRPFYGTRRMVIFLEKVGHTVNRKRVQRLMRLMGLSGMAPGPNTSRPRPEHPVYPYLLRGVPVVRPNQVWSTDITYIRLAHGFAYLVAVIDWYSRKVLSWRISNSMESVFCVDCLEEALRSHGKPEIFNSDQGAQFTSEAFTGVLKREGVVISMDGRGRVFDNIFVERLWRSVKYEDVYLKGYATMGELMVGLAEYFAFYNGERPHQSLGNAVPAVVYRNGIGGGALILDKFGRAGGESPVPLRSTGDSPPAEAESTTASKAESKAAPGQRRPAASEVKCTT</sequence>
<dbReference type="NCBIfam" id="NF033516">
    <property type="entry name" value="transpos_IS3"/>
    <property type="match status" value="1"/>
</dbReference>
<name>A0A011QCA6_ACCRE</name>
<feature type="region of interest" description="Disordered" evidence="1">
    <location>
        <begin position="278"/>
        <end position="322"/>
    </location>
</feature>
<dbReference type="eggNOG" id="COG2801">
    <property type="taxonomic scope" value="Bacteria"/>
</dbReference>
<dbReference type="SUPFAM" id="SSF53098">
    <property type="entry name" value="Ribonuclease H-like"/>
    <property type="match status" value="1"/>
</dbReference>
<dbReference type="EMBL" id="JEMY01000039">
    <property type="protein sequence ID" value="EXI86892.1"/>
    <property type="molecule type" value="Genomic_DNA"/>
</dbReference>
<organism evidence="3 4">
    <name type="scientific">Accumulibacter regalis</name>
    <dbReference type="NCBI Taxonomy" id="522306"/>
    <lineage>
        <taxon>Bacteria</taxon>
        <taxon>Pseudomonadati</taxon>
        <taxon>Pseudomonadota</taxon>
        <taxon>Betaproteobacteria</taxon>
        <taxon>Candidatus Accumulibacter</taxon>
    </lineage>
</organism>
<reference evidence="3" key="1">
    <citation type="submission" date="2014-02" db="EMBL/GenBank/DDBJ databases">
        <title>Expanding our view of genomic diversity in Candidatus Accumulibacter clades.</title>
        <authorList>
            <person name="Skennerton C.T."/>
            <person name="Barr J.J."/>
            <person name="Slater F.R."/>
            <person name="Bond P.L."/>
            <person name="Tyson G.W."/>
        </authorList>
    </citation>
    <scope>NUCLEOTIDE SEQUENCE [LARGE SCALE GENOMIC DNA]</scope>
</reference>
<keyword evidence="4" id="KW-1185">Reference proteome</keyword>
<accession>A0A011QCA6</accession>
<dbReference type="GO" id="GO:0003676">
    <property type="term" value="F:nucleic acid binding"/>
    <property type="evidence" value="ECO:0007669"/>
    <property type="project" value="InterPro"/>
</dbReference>
<dbReference type="InterPro" id="IPR001584">
    <property type="entry name" value="Integrase_cat-core"/>
</dbReference>
<dbReference type="InterPro" id="IPR012337">
    <property type="entry name" value="RNaseH-like_sf"/>
</dbReference>
<dbReference type="PATRIC" id="fig|1454004.3.peg.2979"/>
<feature type="compositionally biased region" description="Low complexity" evidence="1">
    <location>
        <begin position="292"/>
        <end position="307"/>
    </location>
</feature>
<dbReference type="PANTHER" id="PTHR46889:SF4">
    <property type="entry name" value="TRANSPOSASE INSO FOR INSERTION SEQUENCE ELEMENT IS911B-RELATED"/>
    <property type="match status" value="1"/>
</dbReference>